<keyword evidence="2 5" id="KW-0238">DNA-binding</keyword>
<dbReference type="SMART" id="SM00342">
    <property type="entry name" value="HTH_ARAC"/>
    <property type="match status" value="1"/>
</dbReference>
<dbReference type="AlphaFoldDB" id="A0A7W3RAI5"/>
<evidence type="ECO:0000256" key="2">
    <source>
        <dbReference type="ARBA" id="ARBA00023125"/>
    </source>
</evidence>
<dbReference type="PANTHER" id="PTHR46796">
    <property type="entry name" value="HTH-TYPE TRANSCRIPTIONAL ACTIVATOR RHAS-RELATED"/>
    <property type="match status" value="1"/>
</dbReference>
<sequence length="237" mass="24473">MSRSAYREGPAPEGFGFACVWTHARAAGDAPFTQLVVPDGCVDVVWSDWDGQVIVAGPDTGPRPAVVPAGGRMAGVRFRPGLAAPVLGVPVDAVRDGRVPLAELWGGAADALAERLGSAPDPVEVLVRAVGERVRASGVPADPLAPALVEALAGCSVRDAAARLGVSERQLRRRAIAAFGYGPKTVQRVLRFQRALRLVRAGVPAAEAAFAAGYADQAHLAHEVRALAGVTLGELVG</sequence>
<keyword evidence="3" id="KW-0804">Transcription</keyword>
<evidence type="ECO:0000259" key="4">
    <source>
        <dbReference type="PROSITE" id="PS01124"/>
    </source>
</evidence>
<evidence type="ECO:0000313" key="5">
    <source>
        <dbReference type="EMBL" id="MBA9006433.1"/>
    </source>
</evidence>
<name>A0A7W3RAI5_9ACTN</name>
<dbReference type="InterPro" id="IPR018060">
    <property type="entry name" value="HTH_AraC"/>
</dbReference>
<feature type="domain" description="HTH araC/xylS-type" evidence="4">
    <location>
        <begin position="156"/>
        <end position="237"/>
    </location>
</feature>
<gene>
    <name evidence="5" type="ORF">HNR21_005315</name>
</gene>
<dbReference type="GO" id="GO:0043565">
    <property type="term" value="F:sequence-specific DNA binding"/>
    <property type="evidence" value="ECO:0007669"/>
    <property type="project" value="InterPro"/>
</dbReference>
<dbReference type="RefSeq" id="WP_182707350.1">
    <property type="nucleotide sequence ID" value="NZ_JACJII010000001.1"/>
</dbReference>
<dbReference type="Gene3D" id="1.10.10.60">
    <property type="entry name" value="Homeodomain-like"/>
    <property type="match status" value="1"/>
</dbReference>
<dbReference type="PANTHER" id="PTHR46796:SF15">
    <property type="entry name" value="BLL1074 PROTEIN"/>
    <property type="match status" value="1"/>
</dbReference>
<dbReference type="GO" id="GO:0003700">
    <property type="term" value="F:DNA-binding transcription factor activity"/>
    <property type="evidence" value="ECO:0007669"/>
    <property type="project" value="InterPro"/>
</dbReference>
<evidence type="ECO:0000313" key="6">
    <source>
        <dbReference type="Proteomes" id="UP000539313"/>
    </source>
</evidence>
<organism evidence="5 6">
    <name type="scientific">Thermomonospora cellulosilytica</name>
    <dbReference type="NCBI Taxonomy" id="1411118"/>
    <lineage>
        <taxon>Bacteria</taxon>
        <taxon>Bacillati</taxon>
        <taxon>Actinomycetota</taxon>
        <taxon>Actinomycetes</taxon>
        <taxon>Streptosporangiales</taxon>
        <taxon>Thermomonosporaceae</taxon>
        <taxon>Thermomonospora</taxon>
    </lineage>
</organism>
<dbReference type="InterPro" id="IPR050204">
    <property type="entry name" value="AraC_XylS_family_regulators"/>
</dbReference>
<dbReference type="Pfam" id="PF12833">
    <property type="entry name" value="HTH_18"/>
    <property type="match status" value="1"/>
</dbReference>
<evidence type="ECO:0000256" key="3">
    <source>
        <dbReference type="ARBA" id="ARBA00023163"/>
    </source>
</evidence>
<dbReference type="Pfam" id="PF20240">
    <property type="entry name" value="DUF6597"/>
    <property type="match status" value="1"/>
</dbReference>
<comment type="caution">
    <text evidence="5">The sequence shown here is derived from an EMBL/GenBank/DDBJ whole genome shotgun (WGS) entry which is preliminary data.</text>
</comment>
<dbReference type="EMBL" id="JACJII010000001">
    <property type="protein sequence ID" value="MBA9006433.1"/>
    <property type="molecule type" value="Genomic_DNA"/>
</dbReference>
<protein>
    <submittedName>
        <fullName evidence="5">AraC-like DNA-binding protein</fullName>
    </submittedName>
</protein>
<keyword evidence="1" id="KW-0805">Transcription regulation</keyword>
<reference evidence="5 6" key="1">
    <citation type="submission" date="2020-08" db="EMBL/GenBank/DDBJ databases">
        <title>Sequencing the genomes of 1000 actinobacteria strains.</title>
        <authorList>
            <person name="Klenk H.-P."/>
        </authorList>
    </citation>
    <scope>NUCLEOTIDE SEQUENCE [LARGE SCALE GENOMIC DNA]</scope>
    <source>
        <strain evidence="5 6">DSM 45823</strain>
    </source>
</reference>
<accession>A0A7W3RAI5</accession>
<dbReference type="Proteomes" id="UP000539313">
    <property type="component" value="Unassembled WGS sequence"/>
</dbReference>
<evidence type="ECO:0000256" key="1">
    <source>
        <dbReference type="ARBA" id="ARBA00023015"/>
    </source>
</evidence>
<dbReference type="PROSITE" id="PS01124">
    <property type="entry name" value="HTH_ARAC_FAMILY_2"/>
    <property type="match status" value="1"/>
</dbReference>
<dbReference type="InterPro" id="IPR046532">
    <property type="entry name" value="DUF6597"/>
</dbReference>
<keyword evidence="6" id="KW-1185">Reference proteome</keyword>
<proteinExistence type="predicted"/>